<dbReference type="SUPFAM" id="SSF47413">
    <property type="entry name" value="lambda repressor-like DNA-binding domains"/>
    <property type="match status" value="1"/>
</dbReference>
<dbReference type="GO" id="GO:0000976">
    <property type="term" value="F:transcription cis-regulatory region binding"/>
    <property type="evidence" value="ECO:0007669"/>
    <property type="project" value="TreeGrafter"/>
</dbReference>
<dbReference type="Pfam" id="PF00356">
    <property type="entry name" value="LacI"/>
    <property type="match status" value="1"/>
</dbReference>
<dbReference type="Proteomes" id="UP000306628">
    <property type="component" value="Unassembled WGS sequence"/>
</dbReference>
<dbReference type="PANTHER" id="PTHR30146">
    <property type="entry name" value="LACI-RELATED TRANSCRIPTIONAL REPRESSOR"/>
    <property type="match status" value="1"/>
</dbReference>
<dbReference type="EMBL" id="VCKX01000221">
    <property type="protein sequence ID" value="TMR25803.1"/>
    <property type="molecule type" value="Genomic_DNA"/>
</dbReference>
<dbReference type="PROSITE" id="PS50932">
    <property type="entry name" value="HTH_LACI_2"/>
    <property type="match status" value="1"/>
</dbReference>
<evidence type="ECO:0000256" key="3">
    <source>
        <dbReference type="ARBA" id="ARBA00023163"/>
    </source>
</evidence>
<dbReference type="Gene3D" id="3.40.50.2300">
    <property type="match status" value="2"/>
</dbReference>
<keyword evidence="3" id="KW-0804">Transcription</keyword>
<accession>A0A5S4FYJ7</accession>
<dbReference type="OrthoDB" id="3227375at2"/>
<dbReference type="AlphaFoldDB" id="A0A5S4FYJ7"/>
<keyword evidence="2 5" id="KW-0238">DNA-binding</keyword>
<gene>
    <name evidence="5" type="ORF">ETD85_44745</name>
</gene>
<organism evidence="5 6">
    <name type="scientific">Nonomuraea zeae</name>
    <dbReference type="NCBI Taxonomy" id="1642303"/>
    <lineage>
        <taxon>Bacteria</taxon>
        <taxon>Bacillati</taxon>
        <taxon>Actinomycetota</taxon>
        <taxon>Actinomycetes</taxon>
        <taxon>Streptosporangiales</taxon>
        <taxon>Streptosporangiaceae</taxon>
        <taxon>Nonomuraea</taxon>
    </lineage>
</organism>
<name>A0A5S4FYJ7_9ACTN</name>
<dbReference type="InterPro" id="IPR010982">
    <property type="entry name" value="Lambda_DNA-bd_dom_sf"/>
</dbReference>
<dbReference type="Pfam" id="PF13377">
    <property type="entry name" value="Peripla_BP_3"/>
    <property type="match status" value="1"/>
</dbReference>
<dbReference type="SMART" id="SM00354">
    <property type="entry name" value="HTH_LACI"/>
    <property type="match status" value="1"/>
</dbReference>
<evidence type="ECO:0000256" key="2">
    <source>
        <dbReference type="ARBA" id="ARBA00023125"/>
    </source>
</evidence>
<dbReference type="InterPro" id="IPR000843">
    <property type="entry name" value="HTH_LacI"/>
</dbReference>
<dbReference type="CDD" id="cd01392">
    <property type="entry name" value="HTH_LacI"/>
    <property type="match status" value="1"/>
</dbReference>
<protein>
    <submittedName>
        <fullName evidence="5">LacI family DNA-binding transcriptional regulator</fullName>
    </submittedName>
</protein>
<keyword evidence="6" id="KW-1185">Reference proteome</keyword>
<dbReference type="InterPro" id="IPR028082">
    <property type="entry name" value="Peripla_BP_I"/>
</dbReference>
<evidence type="ECO:0000259" key="4">
    <source>
        <dbReference type="PROSITE" id="PS50932"/>
    </source>
</evidence>
<proteinExistence type="predicted"/>
<sequence>MTALPGCRRSVASLVSRDFPKVTTRRCRPDGGTTATGGPVARATLADVAAAAGVSVPTVSKVLSGKKHVSAATRDKVLEAVRTFGYEAPRPPSAPRVGIVDLLIDGLGSPWAQVLLSGAEKAAARWGYSLVVSSSARPDFDLRRWIGMVRKRGTDGIVLVLSRVDQSEIAAIGELLHVPLVLLDPVGQRDPRISTVGATNWLGGVMATTHLLESGHKRIGFIGGPLDVQCTLDRYEGYLAAHRTFGIDPDPELTRYGDFLVGGGKKHGADLLARDDRPTAIFAGSDLQAAGVYQAATEHGIRVPEELSVVGFDDSPLCEMLSPPLTTVRQPLEDMANEAVRLLSEELTHPRGAAGTRIELATTLVVRSSTAILP</sequence>
<dbReference type="PANTHER" id="PTHR30146:SF153">
    <property type="entry name" value="LACTOSE OPERON REPRESSOR"/>
    <property type="match status" value="1"/>
</dbReference>
<evidence type="ECO:0000256" key="1">
    <source>
        <dbReference type="ARBA" id="ARBA00023015"/>
    </source>
</evidence>
<evidence type="ECO:0000313" key="6">
    <source>
        <dbReference type="Proteomes" id="UP000306628"/>
    </source>
</evidence>
<reference evidence="5 6" key="1">
    <citation type="submission" date="2019-05" db="EMBL/GenBank/DDBJ databases">
        <title>Draft genome sequence of Nonomuraea zeae DSM 100528.</title>
        <authorList>
            <person name="Saricaoglu S."/>
            <person name="Isik K."/>
        </authorList>
    </citation>
    <scope>NUCLEOTIDE SEQUENCE [LARGE SCALE GENOMIC DNA]</scope>
    <source>
        <strain evidence="5 6">DSM 100528</strain>
    </source>
</reference>
<dbReference type="InterPro" id="IPR046335">
    <property type="entry name" value="LacI/GalR-like_sensor"/>
</dbReference>
<dbReference type="Gene3D" id="1.10.260.40">
    <property type="entry name" value="lambda repressor-like DNA-binding domains"/>
    <property type="match status" value="1"/>
</dbReference>
<evidence type="ECO:0000313" key="5">
    <source>
        <dbReference type="EMBL" id="TMR25803.1"/>
    </source>
</evidence>
<dbReference type="GO" id="GO:0003700">
    <property type="term" value="F:DNA-binding transcription factor activity"/>
    <property type="evidence" value="ECO:0007669"/>
    <property type="project" value="TreeGrafter"/>
</dbReference>
<keyword evidence="1" id="KW-0805">Transcription regulation</keyword>
<feature type="domain" description="HTH lacI-type" evidence="4">
    <location>
        <begin position="43"/>
        <end position="86"/>
    </location>
</feature>
<dbReference type="PROSITE" id="PS00356">
    <property type="entry name" value="HTH_LACI_1"/>
    <property type="match status" value="1"/>
</dbReference>
<dbReference type="SUPFAM" id="SSF53822">
    <property type="entry name" value="Periplasmic binding protein-like I"/>
    <property type="match status" value="1"/>
</dbReference>
<comment type="caution">
    <text evidence="5">The sequence shown here is derived from an EMBL/GenBank/DDBJ whole genome shotgun (WGS) entry which is preliminary data.</text>
</comment>